<feature type="transmembrane region" description="Helical" evidence="5">
    <location>
        <begin position="168"/>
        <end position="189"/>
    </location>
</feature>
<proteinExistence type="predicted"/>
<dbReference type="GO" id="GO:0005918">
    <property type="term" value="C:septate junction"/>
    <property type="evidence" value="ECO:0007669"/>
    <property type="project" value="TreeGrafter"/>
</dbReference>
<dbReference type="Gene3D" id="1.20.140.150">
    <property type="match status" value="1"/>
</dbReference>
<name>A0A6M2DX33_XENCH</name>
<dbReference type="GO" id="GO:0035151">
    <property type="term" value="P:regulation of tube size, open tracheal system"/>
    <property type="evidence" value="ECO:0007669"/>
    <property type="project" value="TreeGrafter"/>
</dbReference>
<dbReference type="Pfam" id="PF13903">
    <property type="entry name" value="Claudin_2"/>
    <property type="match status" value="1"/>
</dbReference>
<dbReference type="PANTHER" id="PTHR21284:SF11">
    <property type="entry name" value="KUNE-KUNE"/>
    <property type="match status" value="1"/>
</dbReference>
<feature type="transmembrane region" description="Helical" evidence="5">
    <location>
        <begin position="123"/>
        <end position="148"/>
    </location>
</feature>
<evidence type="ECO:0000256" key="1">
    <source>
        <dbReference type="ARBA" id="ARBA00004141"/>
    </source>
</evidence>
<keyword evidence="3 5" id="KW-1133">Transmembrane helix</keyword>
<dbReference type="AlphaFoldDB" id="A0A6M2DX33"/>
<dbReference type="EMBL" id="GIIL01006818">
    <property type="protein sequence ID" value="NOV50544.1"/>
    <property type="molecule type" value="Transcribed_RNA"/>
</dbReference>
<dbReference type="GO" id="GO:0019991">
    <property type="term" value="P:septate junction assembly"/>
    <property type="evidence" value="ECO:0007669"/>
    <property type="project" value="TreeGrafter"/>
</dbReference>
<organism evidence="6">
    <name type="scientific">Xenopsylla cheopis</name>
    <name type="common">Oriental rat flea</name>
    <name type="synonym">Pulex cheopis</name>
    <dbReference type="NCBI Taxonomy" id="163159"/>
    <lineage>
        <taxon>Eukaryota</taxon>
        <taxon>Metazoa</taxon>
        <taxon>Ecdysozoa</taxon>
        <taxon>Arthropoda</taxon>
        <taxon>Hexapoda</taxon>
        <taxon>Insecta</taxon>
        <taxon>Pterygota</taxon>
        <taxon>Neoptera</taxon>
        <taxon>Endopterygota</taxon>
        <taxon>Siphonaptera</taxon>
        <taxon>Pulicidae</taxon>
        <taxon>Xenopsyllinae</taxon>
        <taxon>Xenopsylla</taxon>
    </lineage>
</organism>
<dbReference type="PANTHER" id="PTHR21284">
    <property type="entry name" value="EG:80H7.2 PROTEIN"/>
    <property type="match status" value="1"/>
</dbReference>
<reference evidence="6" key="1">
    <citation type="submission" date="2020-03" db="EMBL/GenBank/DDBJ databases">
        <title>Transcriptomic Profiling of the Digestive Tract of the Rat Flea, Xenopsylla cheopis, Following Blood Feeding and Infection with Yersinia pestis.</title>
        <authorList>
            <person name="Bland D.M."/>
            <person name="Martens C.A."/>
            <person name="Virtaneva K."/>
            <person name="Kanakabandi K."/>
            <person name="Long D."/>
            <person name="Rosenke R."/>
            <person name="Saturday G.A."/>
            <person name="Hoyt F.H."/>
            <person name="Bruno D.P."/>
            <person name="Ribeiro J.M.C."/>
            <person name="Hinnebusch J."/>
        </authorList>
    </citation>
    <scope>NUCLEOTIDE SEQUENCE</scope>
</reference>
<feature type="transmembrane region" description="Helical" evidence="5">
    <location>
        <begin position="94"/>
        <end position="116"/>
    </location>
</feature>
<dbReference type="InterPro" id="IPR004031">
    <property type="entry name" value="PMP22/EMP/MP20/Claudin"/>
</dbReference>
<keyword evidence="4 5" id="KW-0472">Membrane</keyword>
<evidence type="ECO:0000256" key="3">
    <source>
        <dbReference type="ARBA" id="ARBA00022989"/>
    </source>
</evidence>
<protein>
    <submittedName>
        <fullName evidence="6">Uncharacterized protein</fullName>
    </submittedName>
</protein>
<feature type="transmembrane region" description="Helical" evidence="5">
    <location>
        <begin position="9"/>
        <end position="31"/>
    </location>
</feature>
<evidence type="ECO:0000256" key="5">
    <source>
        <dbReference type="SAM" id="Phobius"/>
    </source>
</evidence>
<accession>A0A6M2DX33</accession>
<evidence type="ECO:0000256" key="2">
    <source>
        <dbReference type="ARBA" id="ARBA00022692"/>
    </source>
</evidence>
<sequence length="226" mass="25723">MPKTKTGKFAVGFTAVGFLFVLIAFVSPYWLESDGKIRNPKFQKIGLWEVCFKDFEDIHHWYDTRFTGCWWVFEEEFYIIGDFLLPGFFVATQFFFTVCMTLLLVAVALVALFCVCSRHHDKYLLLLLTVGTDLIIAGIAGMIAVIIFGARGDGRDWMPNWEHNDMGWAYALAVLGSIALLPAGTLFLVEARRTRYRRLNELQAREGSVSSGYGMQERKTGHHTDI</sequence>
<comment type="subcellular location">
    <subcellularLocation>
        <location evidence="1">Membrane</location>
        <topology evidence="1">Multi-pass membrane protein</topology>
    </subcellularLocation>
</comment>
<evidence type="ECO:0000256" key="4">
    <source>
        <dbReference type="ARBA" id="ARBA00023136"/>
    </source>
</evidence>
<keyword evidence="2 5" id="KW-0812">Transmembrane</keyword>
<evidence type="ECO:0000313" key="6">
    <source>
        <dbReference type="EMBL" id="NOV50544.1"/>
    </source>
</evidence>
<dbReference type="GO" id="GO:0016020">
    <property type="term" value="C:membrane"/>
    <property type="evidence" value="ECO:0007669"/>
    <property type="project" value="UniProtKB-SubCell"/>
</dbReference>